<organism evidence="1 2">
    <name type="scientific">Scleroderma citrinum Foug A</name>
    <dbReference type="NCBI Taxonomy" id="1036808"/>
    <lineage>
        <taxon>Eukaryota</taxon>
        <taxon>Fungi</taxon>
        <taxon>Dikarya</taxon>
        <taxon>Basidiomycota</taxon>
        <taxon>Agaricomycotina</taxon>
        <taxon>Agaricomycetes</taxon>
        <taxon>Agaricomycetidae</taxon>
        <taxon>Boletales</taxon>
        <taxon>Sclerodermatineae</taxon>
        <taxon>Sclerodermataceae</taxon>
        <taxon>Scleroderma</taxon>
    </lineage>
</organism>
<dbReference type="HOGENOM" id="CLU_1687726_0_0_1"/>
<proteinExistence type="predicted"/>
<dbReference type="Proteomes" id="UP000053989">
    <property type="component" value="Unassembled WGS sequence"/>
</dbReference>
<reference evidence="2" key="2">
    <citation type="submission" date="2015-01" db="EMBL/GenBank/DDBJ databases">
        <title>Evolutionary Origins and Diversification of the Mycorrhizal Mutualists.</title>
        <authorList>
            <consortium name="DOE Joint Genome Institute"/>
            <consortium name="Mycorrhizal Genomics Consortium"/>
            <person name="Kohler A."/>
            <person name="Kuo A."/>
            <person name="Nagy L.G."/>
            <person name="Floudas D."/>
            <person name="Copeland A."/>
            <person name="Barry K.W."/>
            <person name="Cichocki N."/>
            <person name="Veneault-Fourrey C."/>
            <person name="LaButti K."/>
            <person name="Lindquist E.A."/>
            <person name="Lipzen A."/>
            <person name="Lundell T."/>
            <person name="Morin E."/>
            <person name="Murat C."/>
            <person name="Riley R."/>
            <person name="Ohm R."/>
            <person name="Sun H."/>
            <person name="Tunlid A."/>
            <person name="Henrissat B."/>
            <person name="Grigoriev I.V."/>
            <person name="Hibbett D.S."/>
            <person name="Martin F."/>
        </authorList>
    </citation>
    <scope>NUCLEOTIDE SEQUENCE [LARGE SCALE GENOMIC DNA]</scope>
    <source>
        <strain evidence="2">Foug A</strain>
    </source>
</reference>
<protein>
    <submittedName>
        <fullName evidence="1">Uncharacterized protein</fullName>
    </submittedName>
</protein>
<dbReference type="InParanoid" id="A0A0C3D8K6"/>
<dbReference type="EMBL" id="KN822210">
    <property type="protein sequence ID" value="KIM52466.1"/>
    <property type="molecule type" value="Genomic_DNA"/>
</dbReference>
<evidence type="ECO:0000313" key="2">
    <source>
        <dbReference type="Proteomes" id="UP000053989"/>
    </source>
</evidence>
<dbReference type="AlphaFoldDB" id="A0A0C3D8K6"/>
<keyword evidence="2" id="KW-1185">Reference proteome</keyword>
<accession>A0A0C3D8K6</accession>
<name>A0A0C3D8K6_9AGAM</name>
<sequence length="156" mass="17191">MNFRFVCRCRPKNDYVNHWNIQRRIYDFPLEETDQVATGLGTSLKNRFLVNGAIIDLGEVTSISVKLSLSGSFSSRFEKQGNGPHFSTKLYCKGNSDHATSLEGLRKRPLIRDTMPADVDECSNCIGATTGGVLTSRTSPLTSLGSANCEELVLLD</sequence>
<gene>
    <name evidence="1" type="ORF">SCLCIDRAFT_555183</name>
</gene>
<evidence type="ECO:0000313" key="1">
    <source>
        <dbReference type="EMBL" id="KIM52466.1"/>
    </source>
</evidence>
<reference evidence="1 2" key="1">
    <citation type="submission" date="2014-04" db="EMBL/GenBank/DDBJ databases">
        <authorList>
            <consortium name="DOE Joint Genome Institute"/>
            <person name="Kuo A."/>
            <person name="Kohler A."/>
            <person name="Nagy L.G."/>
            <person name="Floudas D."/>
            <person name="Copeland A."/>
            <person name="Barry K.W."/>
            <person name="Cichocki N."/>
            <person name="Veneault-Fourrey C."/>
            <person name="LaButti K."/>
            <person name="Lindquist E.A."/>
            <person name="Lipzen A."/>
            <person name="Lundell T."/>
            <person name="Morin E."/>
            <person name="Murat C."/>
            <person name="Sun H."/>
            <person name="Tunlid A."/>
            <person name="Henrissat B."/>
            <person name="Grigoriev I.V."/>
            <person name="Hibbett D.S."/>
            <person name="Martin F."/>
            <person name="Nordberg H.P."/>
            <person name="Cantor M.N."/>
            <person name="Hua S.X."/>
        </authorList>
    </citation>
    <scope>NUCLEOTIDE SEQUENCE [LARGE SCALE GENOMIC DNA]</scope>
    <source>
        <strain evidence="1 2">Foug A</strain>
    </source>
</reference>